<evidence type="ECO:0000256" key="2">
    <source>
        <dbReference type="ARBA" id="ARBA00022448"/>
    </source>
</evidence>
<feature type="transmembrane region" description="Helical" evidence="7">
    <location>
        <begin position="227"/>
        <end position="248"/>
    </location>
</feature>
<keyword evidence="4 7" id="KW-0812">Transmembrane</keyword>
<dbReference type="PANTHER" id="PTHR23517">
    <property type="entry name" value="RESISTANCE PROTEIN MDTM, PUTATIVE-RELATED-RELATED"/>
    <property type="match status" value="1"/>
</dbReference>
<evidence type="ECO:0000313" key="9">
    <source>
        <dbReference type="EMBL" id="MCH6171125.1"/>
    </source>
</evidence>
<dbReference type="EMBL" id="JAKXMK010000039">
    <property type="protein sequence ID" value="MCH6171125.1"/>
    <property type="molecule type" value="Genomic_DNA"/>
</dbReference>
<keyword evidence="3" id="KW-1003">Cell membrane</keyword>
<feature type="transmembrane region" description="Helical" evidence="7">
    <location>
        <begin position="381"/>
        <end position="402"/>
    </location>
</feature>
<accession>A0ABS9TRE1</accession>
<gene>
    <name evidence="9" type="ORF">MMF94_35950</name>
</gene>
<feature type="domain" description="Major facilitator superfamily (MFS) profile" evidence="8">
    <location>
        <begin position="18"/>
        <end position="406"/>
    </location>
</feature>
<feature type="transmembrane region" description="Helical" evidence="7">
    <location>
        <begin position="355"/>
        <end position="375"/>
    </location>
</feature>
<dbReference type="Gene3D" id="1.20.1250.20">
    <property type="entry name" value="MFS general substrate transporter like domains"/>
    <property type="match status" value="1"/>
</dbReference>
<feature type="transmembrane region" description="Helical" evidence="7">
    <location>
        <begin position="260"/>
        <end position="280"/>
    </location>
</feature>
<dbReference type="InterPro" id="IPR036259">
    <property type="entry name" value="MFS_trans_sf"/>
</dbReference>
<evidence type="ECO:0000256" key="4">
    <source>
        <dbReference type="ARBA" id="ARBA00022692"/>
    </source>
</evidence>
<evidence type="ECO:0000256" key="7">
    <source>
        <dbReference type="SAM" id="Phobius"/>
    </source>
</evidence>
<dbReference type="InterPro" id="IPR011701">
    <property type="entry name" value="MFS"/>
</dbReference>
<dbReference type="Proteomes" id="UP001299970">
    <property type="component" value="Unassembled WGS sequence"/>
</dbReference>
<dbReference type="InterPro" id="IPR020846">
    <property type="entry name" value="MFS_dom"/>
</dbReference>
<evidence type="ECO:0000313" key="10">
    <source>
        <dbReference type="Proteomes" id="UP001299970"/>
    </source>
</evidence>
<proteinExistence type="predicted"/>
<dbReference type="RefSeq" id="WP_241041922.1">
    <property type="nucleotide sequence ID" value="NZ_BAAAJF010000069.1"/>
</dbReference>
<dbReference type="InterPro" id="IPR050171">
    <property type="entry name" value="MFS_Transporters"/>
</dbReference>
<comment type="caution">
    <text evidence="9">The sequence shown here is derived from an EMBL/GenBank/DDBJ whole genome shotgun (WGS) entry which is preliminary data.</text>
</comment>
<evidence type="ECO:0000256" key="6">
    <source>
        <dbReference type="ARBA" id="ARBA00023136"/>
    </source>
</evidence>
<protein>
    <submittedName>
        <fullName evidence="9">MFS transporter</fullName>
    </submittedName>
</protein>
<keyword evidence="6 7" id="KW-0472">Membrane</keyword>
<keyword evidence="10" id="KW-1185">Reference proteome</keyword>
<feature type="transmembrane region" description="Helical" evidence="7">
    <location>
        <begin position="12"/>
        <end position="31"/>
    </location>
</feature>
<evidence type="ECO:0000256" key="5">
    <source>
        <dbReference type="ARBA" id="ARBA00022989"/>
    </source>
</evidence>
<keyword evidence="5 7" id="KW-1133">Transmembrane helix</keyword>
<reference evidence="9 10" key="1">
    <citation type="submission" date="2022-03" db="EMBL/GenBank/DDBJ databases">
        <title>Pseudonocardia alaer sp. nov., a novel actinomycete isolated from reed forest soil.</title>
        <authorList>
            <person name="Wang L."/>
        </authorList>
    </citation>
    <scope>NUCLEOTIDE SEQUENCE [LARGE SCALE GENOMIC DNA]</scope>
    <source>
        <strain evidence="9 10">Y-16303</strain>
    </source>
</reference>
<feature type="transmembrane region" description="Helical" evidence="7">
    <location>
        <begin position="292"/>
        <end position="310"/>
    </location>
</feature>
<feature type="transmembrane region" description="Helical" evidence="7">
    <location>
        <begin position="51"/>
        <end position="73"/>
    </location>
</feature>
<organism evidence="9 10">
    <name type="scientific">Pseudonocardia alaniniphila</name>
    <dbReference type="NCBI Taxonomy" id="75291"/>
    <lineage>
        <taxon>Bacteria</taxon>
        <taxon>Bacillati</taxon>
        <taxon>Actinomycetota</taxon>
        <taxon>Actinomycetes</taxon>
        <taxon>Pseudonocardiales</taxon>
        <taxon>Pseudonocardiaceae</taxon>
        <taxon>Pseudonocardia</taxon>
    </lineage>
</organism>
<dbReference type="SUPFAM" id="SSF103473">
    <property type="entry name" value="MFS general substrate transporter"/>
    <property type="match status" value="1"/>
</dbReference>
<dbReference type="PROSITE" id="PS50850">
    <property type="entry name" value="MFS"/>
    <property type="match status" value="1"/>
</dbReference>
<name>A0ABS9TRE1_9PSEU</name>
<feature type="transmembrane region" description="Helical" evidence="7">
    <location>
        <begin position="85"/>
        <end position="110"/>
    </location>
</feature>
<feature type="transmembrane region" description="Helical" evidence="7">
    <location>
        <begin position="183"/>
        <end position="206"/>
    </location>
</feature>
<feature type="transmembrane region" description="Helical" evidence="7">
    <location>
        <begin position="316"/>
        <end position="335"/>
    </location>
</feature>
<keyword evidence="2" id="KW-0813">Transport</keyword>
<feature type="transmembrane region" description="Helical" evidence="7">
    <location>
        <begin position="150"/>
        <end position="171"/>
    </location>
</feature>
<sequence>MLDGTRHTAPRAAWASPAFMAGAVALAVLYVGNNLPSALYGTFRADMGFSALTQTLLYAVAVAVILPCLLVFGPLSDVVGRRVPMIVGLLAFLAGDALFASAQGVGWLFAARLAQGFGMGAATAAAQATLADSVGRIVPGDPARGHRRVAMTATACITFGLAVGPLLGGLLAQYAPAPLQLSFVVHAATVVVALVAVVCAAPGRAAAAGGRWRPARLGVPADVRRTFLVASASSFLAWGVLGAFSAVLPSLVGDLLGTTNLALTASALALMIGTSGAAQLTFRRLRPLPAQAWGLGALALGLVLLVLADMGAGEVVTVPAMLCTGVGHGLVYSGALREITETTPPSERGAVTSTYYVVSYLGLGAPVIGLGLLAAQHGLEVASQWVAVVIAVLCVLFVPLVFGELRRRPGSAAP</sequence>
<dbReference type="Pfam" id="PF07690">
    <property type="entry name" value="MFS_1"/>
    <property type="match status" value="1"/>
</dbReference>
<comment type="subcellular location">
    <subcellularLocation>
        <location evidence="1">Cell membrane</location>
        <topology evidence="1">Multi-pass membrane protein</topology>
    </subcellularLocation>
</comment>
<dbReference type="PANTHER" id="PTHR23517:SF13">
    <property type="entry name" value="MAJOR FACILITATOR SUPERFAMILY MFS_1"/>
    <property type="match status" value="1"/>
</dbReference>
<evidence type="ECO:0000256" key="1">
    <source>
        <dbReference type="ARBA" id="ARBA00004651"/>
    </source>
</evidence>
<evidence type="ECO:0000256" key="3">
    <source>
        <dbReference type="ARBA" id="ARBA00022475"/>
    </source>
</evidence>
<evidence type="ECO:0000259" key="8">
    <source>
        <dbReference type="PROSITE" id="PS50850"/>
    </source>
</evidence>